<sequence>MYKPETSKTQYTYLKRIDPMQFPDAGFRLCKNDYADIEHILWKCAHITNLFALKYPDVLEERWCDVLASAQNYKTKLGAIREARKTAERLSLTASTRLV</sequence>
<evidence type="ECO:0000313" key="2">
    <source>
        <dbReference type="Proteomes" id="UP000821845"/>
    </source>
</evidence>
<gene>
    <name evidence="1" type="ORF">HPB50_023145</name>
</gene>
<comment type="caution">
    <text evidence="1">The sequence shown here is derived from an EMBL/GenBank/DDBJ whole genome shotgun (WGS) entry which is preliminary data.</text>
</comment>
<proteinExistence type="predicted"/>
<name>A0ACB7T1J3_HYAAI</name>
<dbReference type="Proteomes" id="UP000821845">
    <property type="component" value="Chromosome 2"/>
</dbReference>
<organism evidence="1 2">
    <name type="scientific">Hyalomma asiaticum</name>
    <name type="common">Tick</name>
    <dbReference type="NCBI Taxonomy" id="266040"/>
    <lineage>
        <taxon>Eukaryota</taxon>
        <taxon>Metazoa</taxon>
        <taxon>Ecdysozoa</taxon>
        <taxon>Arthropoda</taxon>
        <taxon>Chelicerata</taxon>
        <taxon>Arachnida</taxon>
        <taxon>Acari</taxon>
        <taxon>Parasitiformes</taxon>
        <taxon>Ixodida</taxon>
        <taxon>Ixodoidea</taxon>
        <taxon>Ixodidae</taxon>
        <taxon>Hyalomminae</taxon>
        <taxon>Hyalomma</taxon>
    </lineage>
</organism>
<dbReference type="EMBL" id="CM023482">
    <property type="protein sequence ID" value="KAH6939978.1"/>
    <property type="molecule type" value="Genomic_DNA"/>
</dbReference>
<reference evidence="1" key="1">
    <citation type="submission" date="2020-05" db="EMBL/GenBank/DDBJ databases">
        <title>Large-scale comparative analyses of tick genomes elucidate their genetic diversity and vector capacities.</title>
        <authorList>
            <person name="Jia N."/>
            <person name="Wang J."/>
            <person name="Shi W."/>
            <person name="Du L."/>
            <person name="Sun Y."/>
            <person name="Zhan W."/>
            <person name="Jiang J."/>
            <person name="Wang Q."/>
            <person name="Zhang B."/>
            <person name="Ji P."/>
            <person name="Sakyi L.B."/>
            <person name="Cui X."/>
            <person name="Yuan T."/>
            <person name="Jiang B."/>
            <person name="Yang W."/>
            <person name="Lam T.T.-Y."/>
            <person name="Chang Q."/>
            <person name="Ding S."/>
            <person name="Wang X."/>
            <person name="Zhu J."/>
            <person name="Ruan X."/>
            <person name="Zhao L."/>
            <person name="Wei J."/>
            <person name="Que T."/>
            <person name="Du C."/>
            <person name="Cheng J."/>
            <person name="Dai P."/>
            <person name="Han X."/>
            <person name="Huang E."/>
            <person name="Gao Y."/>
            <person name="Liu J."/>
            <person name="Shao H."/>
            <person name="Ye R."/>
            <person name="Li L."/>
            <person name="Wei W."/>
            <person name="Wang X."/>
            <person name="Wang C."/>
            <person name="Yang T."/>
            <person name="Huo Q."/>
            <person name="Li W."/>
            <person name="Guo W."/>
            <person name="Chen H."/>
            <person name="Zhou L."/>
            <person name="Ni X."/>
            <person name="Tian J."/>
            <person name="Zhou Y."/>
            <person name="Sheng Y."/>
            <person name="Liu T."/>
            <person name="Pan Y."/>
            <person name="Xia L."/>
            <person name="Li J."/>
            <person name="Zhao F."/>
            <person name="Cao W."/>
        </authorList>
    </citation>
    <scope>NUCLEOTIDE SEQUENCE</scope>
    <source>
        <strain evidence="1">Hyas-2018</strain>
    </source>
</reference>
<protein>
    <submittedName>
        <fullName evidence="1">Uncharacterized protein</fullName>
    </submittedName>
</protein>
<accession>A0ACB7T1J3</accession>
<evidence type="ECO:0000313" key="1">
    <source>
        <dbReference type="EMBL" id="KAH6939978.1"/>
    </source>
</evidence>
<keyword evidence="2" id="KW-1185">Reference proteome</keyword>